<keyword evidence="2" id="KW-1185">Reference proteome</keyword>
<proteinExistence type="predicted"/>
<accession>A0AAE9BMR9</accession>
<dbReference type="Proteomes" id="UP000827914">
    <property type="component" value="Segment"/>
</dbReference>
<sequence>MINYEQKEDYIKVKWKKKELGRIYNEDNSWHYRPTGCQGQIRSEEFSSLKALKHHLEHGETYSV</sequence>
<protein>
    <submittedName>
        <fullName evidence="1">Uncharacterized protein</fullName>
    </submittedName>
</protein>
<gene>
    <name evidence="1" type="ORF">PHB09_135</name>
</gene>
<dbReference type="EMBL" id="OK040171">
    <property type="protein sequence ID" value="UAV84630.1"/>
    <property type="molecule type" value="Genomic_DNA"/>
</dbReference>
<organism evidence="1 2">
    <name type="scientific">Pseudomonas phage PHB09</name>
    <dbReference type="NCBI Taxonomy" id="2867265"/>
    <lineage>
        <taxon>Viruses</taxon>
        <taxon>Duplodnaviria</taxon>
        <taxon>Heunggongvirae</taxon>
        <taxon>Uroviricota</taxon>
        <taxon>Caudoviricetes</taxon>
        <taxon>Vandenendeviridae</taxon>
        <taxon>Gorskivirinae</taxon>
        <taxon>Dilongvirus</taxon>
        <taxon>Dilongvirus PHB09</taxon>
    </lineage>
</organism>
<reference evidence="1" key="1">
    <citation type="submission" date="2021-09" db="EMBL/GenBank/DDBJ databases">
        <authorList>
            <person name="Liu Y."/>
        </authorList>
    </citation>
    <scope>NUCLEOTIDE SEQUENCE</scope>
</reference>
<evidence type="ECO:0000313" key="2">
    <source>
        <dbReference type="Proteomes" id="UP000827914"/>
    </source>
</evidence>
<name>A0AAE9BMR9_9CAUD</name>
<evidence type="ECO:0000313" key="1">
    <source>
        <dbReference type="EMBL" id="UAV84630.1"/>
    </source>
</evidence>